<dbReference type="AlphaFoldDB" id="A0A6M3IPI6"/>
<dbReference type="EMBL" id="MT142469">
    <property type="protein sequence ID" value="QJA81775.1"/>
    <property type="molecule type" value="Genomic_DNA"/>
</dbReference>
<evidence type="ECO:0000313" key="3">
    <source>
        <dbReference type="EMBL" id="QJI02152.1"/>
    </source>
</evidence>
<dbReference type="EMBL" id="MT141369">
    <property type="protein sequence ID" value="QJA59449.1"/>
    <property type="molecule type" value="Genomic_DNA"/>
</dbReference>
<reference evidence="1" key="1">
    <citation type="submission" date="2020-03" db="EMBL/GenBank/DDBJ databases">
        <title>The deep terrestrial virosphere.</title>
        <authorList>
            <person name="Holmfeldt K."/>
            <person name="Nilsson E."/>
            <person name="Simone D."/>
            <person name="Lopez-Fernandez M."/>
            <person name="Wu X."/>
            <person name="de Brujin I."/>
            <person name="Lundin D."/>
            <person name="Andersson A."/>
            <person name="Bertilsson S."/>
            <person name="Dopson M."/>
        </authorList>
    </citation>
    <scope>NUCLEOTIDE SEQUENCE</scope>
    <source>
        <strain evidence="2">MM415A00493</strain>
        <strain evidence="1">MM415B01299</strain>
        <strain evidence="3">TM448B02965</strain>
    </source>
</reference>
<name>A0A6M3IPI6_9ZZZZ</name>
<protein>
    <submittedName>
        <fullName evidence="1">Uncharacterized protein</fullName>
    </submittedName>
</protein>
<gene>
    <name evidence="2" type="ORF">MM415A00493_0019</name>
    <name evidence="1" type="ORF">MM415B01299_0028</name>
    <name evidence="3" type="ORF">TM448B02965_0006</name>
</gene>
<accession>A0A6M3IPI6</accession>
<evidence type="ECO:0000313" key="1">
    <source>
        <dbReference type="EMBL" id="QJA59449.1"/>
    </source>
</evidence>
<organism evidence="1">
    <name type="scientific">viral metagenome</name>
    <dbReference type="NCBI Taxonomy" id="1070528"/>
    <lineage>
        <taxon>unclassified sequences</taxon>
        <taxon>metagenomes</taxon>
        <taxon>organismal metagenomes</taxon>
    </lineage>
</organism>
<proteinExistence type="predicted"/>
<evidence type="ECO:0000313" key="2">
    <source>
        <dbReference type="EMBL" id="QJA81775.1"/>
    </source>
</evidence>
<dbReference type="EMBL" id="MT144978">
    <property type="protein sequence ID" value="QJI02152.1"/>
    <property type="molecule type" value="Genomic_DNA"/>
</dbReference>
<sequence length="55" mass="6586">MGFEQLINIAEYNREQERIGEELAREPTECPYDEWPLDINSKGERSCPICERIWK</sequence>